<feature type="domain" description="Uncharacterised" evidence="2">
    <location>
        <begin position="27"/>
        <end position="340"/>
    </location>
</feature>
<evidence type="ECO:0000313" key="5">
    <source>
        <dbReference type="Proteomes" id="UP000075238"/>
    </source>
</evidence>
<reference evidence="4 5" key="1">
    <citation type="submission" date="2016-03" db="EMBL/GenBank/DDBJ databases">
        <title>Complete genome sequence of a novel chlorpyrifos degrading bacterium, Cupriavidus nantongensis sp. X1.</title>
        <authorList>
            <person name="Fang L."/>
        </authorList>
    </citation>
    <scope>NUCLEOTIDE SEQUENCE [LARGE SCALE GENOMIC DNA]</scope>
    <source>
        <strain evidence="4 5">X1</strain>
    </source>
</reference>
<organism evidence="4 5">
    <name type="scientific">Cupriavidus nantongensis</name>
    <dbReference type="NCBI Taxonomy" id="1796606"/>
    <lineage>
        <taxon>Bacteria</taxon>
        <taxon>Pseudomonadati</taxon>
        <taxon>Pseudomonadota</taxon>
        <taxon>Betaproteobacteria</taxon>
        <taxon>Burkholderiales</taxon>
        <taxon>Burkholderiaceae</taxon>
        <taxon>Cupriavidus</taxon>
    </lineage>
</organism>
<dbReference type="AlphaFoldDB" id="A0A142JKS0"/>
<dbReference type="Proteomes" id="UP000075238">
    <property type="component" value="Chromosome 1"/>
</dbReference>
<dbReference type="InterPro" id="IPR022391">
    <property type="entry name" value="ICE_relaxase_PFGI-1"/>
</dbReference>
<dbReference type="KEGG" id="cnan:A2G96_13515"/>
<evidence type="ECO:0000259" key="2">
    <source>
        <dbReference type="Pfam" id="PF07514"/>
    </source>
</evidence>
<dbReference type="InterPro" id="IPR011093">
    <property type="entry name" value="TraI_2_C"/>
</dbReference>
<dbReference type="InterPro" id="IPR011119">
    <property type="entry name" value="Unchr_helicase_relaxase_TraI"/>
</dbReference>
<dbReference type="InterPro" id="IPR036388">
    <property type="entry name" value="WH-like_DNA-bd_sf"/>
</dbReference>
<accession>A0A142JKS0</accession>
<name>A0A142JKS0_9BURK</name>
<feature type="domain" description="Putative conjugal transfer nickase/helicase TraI C-terminal" evidence="3">
    <location>
        <begin position="494"/>
        <end position="617"/>
    </location>
</feature>
<dbReference type="OrthoDB" id="6190309at2"/>
<sequence length="628" mass="68785">MLSLFQRKRPPAAAAPSPAPATDLPKGLMRPESAASLLATPRRQKLLEHIWQRTSLSRKQFAALYRAPLERYAELVQAFPASEAHHHAYPGGMLDHGLEIVAYSLKLRQSHLLPIGASPEDQAAQAEAWTAAVAYAALLHDIGKIAVDLHVELADGSVWHPWHGPLLQPYRFRYRDDREYRLHSAATGLLYRQLLDRHILDWLSGYPSLWAPLLHVLAGQYEHAGVLGELVVQADRASVAQELGGDPARAMAVPKHALQRKLLDGLRYLLKEELKLNQPEASDGWLTDDALWLVSKTVSDKLRAHLLSQGIDGIPANNTAVFNVLQDHGMLQPTLDGKAVWRATVTSATGWSHSFTLLRLAPALIWETGERPAPFSGTVAIDTASADKDADASASSPANMARPTAEDQEPAPWEGRVTTDATPSPVGQAMPDVMEDLLAMVGMGDSPGPQQDAQAIADEAPATRSEAAMPSTAAASLPSPAPTAAPSSSTAQPSGEHFITWLQQAVASRRLIINDAKALVHTVGNTAYLISPGLFQRYAQEHPQIARLARQENMADWQWVQRQFERLRLHRKQSNGLNIWTCDVKGPRKTRRVHGYLLDEPTSILDPVPANNPYLSLVMPAIRPRKSD</sequence>
<evidence type="ECO:0000313" key="4">
    <source>
        <dbReference type="EMBL" id="AMR78682.1"/>
    </source>
</evidence>
<feature type="region of interest" description="Disordered" evidence="1">
    <location>
        <begin position="1"/>
        <end position="27"/>
    </location>
</feature>
<dbReference type="InterPro" id="IPR036390">
    <property type="entry name" value="WH_DNA-bd_sf"/>
</dbReference>
<feature type="region of interest" description="Disordered" evidence="1">
    <location>
        <begin position="386"/>
        <end position="429"/>
    </location>
</feature>
<evidence type="ECO:0000259" key="3">
    <source>
        <dbReference type="Pfam" id="PF07515"/>
    </source>
</evidence>
<dbReference type="STRING" id="1796606.A2G96_13515"/>
<feature type="region of interest" description="Disordered" evidence="1">
    <location>
        <begin position="441"/>
        <end position="493"/>
    </location>
</feature>
<feature type="compositionally biased region" description="Low complexity" evidence="1">
    <location>
        <begin position="392"/>
        <end position="401"/>
    </location>
</feature>
<dbReference type="NCBIfam" id="TIGR03760">
    <property type="entry name" value="ICE_TraI_Pfluor"/>
    <property type="match status" value="1"/>
</dbReference>
<evidence type="ECO:0000256" key="1">
    <source>
        <dbReference type="SAM" id="MobiDB-lite"/>
    </source>
</evidence>
<dbReference type="Gene3D" id="1.10.10.10">
    <property type="entry name" value="Winged helix-like DNA-binding domain superfamily/Winged helix DNA-binding domain"/>
    <property type="match status" value="1"/>
</dbReference>
<keyword evidence="5" id="KW-1185">Reference proteome</keyword>
<gene>
    <name evidence="4" type="ORF">A2G96_13515</name>
</gene>
<dbReference type="Gene3D" id="1.10.3210.40">
    <property type="match status" value="1"/>
</dbReference>
<dbReference type="SUPFAM" id="SSF46785">
    <property type="entry name" value="Winged helix' DNA-binding domain"/>
    <property type="match status" value="1"/>
</dbReference>
<dbReference type="Pfam" id="PF07515">
    <property type="entry name" value="TraI_2_C"/>
    <property type="match status" value="1"/>
</dbReference>
<feature type="compositionally biased region" description="Low complexity" evidence="1">
    <location>
        <begin position="465"/>
        <end position="493"/>
    </location>
</feature>
<feature type="compositionally biased region" description="Basic residues" evidence="1">
    <location>
        <begin position="1"/>
        <end position="10"/>
    </location>
</feature>
<dbReference type="EMBL" id="CP014844">
    <property type="protein sequence ID" value="AMR78682.1"/>
    <property type="molecule type" value="Genomic_DNA"/>
</dbReference>
<protein>
    <submittedName>
        <fullName evidence="4">Relaxase</fullName>
    </submittedName>
</protein>
<dbReference type="Pfam" id="PF07514">
    <property type="entry name" value="TraI_2"/>
    <property type="match status" value="1"/>
</dbReference>
<dbReference type="RefSeq" id="WP_062799977.1">
    <property type="nucleotide sequence ID" value="NZ_CP014844.1"/>
</dbReference>
<proteinExistence type="predicted"/>
<dbReference type="NCBIfam" id="NF041494">
    <property type="entry name" value="MobH"/>
    <property type="match status" value="1"/>
</dbReference>
<dbReference type="Gene3D" id="2.40.10.200">
    <property type="entry name" value="STY4665 C-terminal domain-like"/>
    <property type="match status" value="1"/>
</dbReference>